<name>A0A1A9ZS81_GLOPL</name>
<reference evidence="2" key="1">
    <citation type="submission" date="2014-03" db="EMBL/GenBank/DDBJ databases">
        <authorList>
            <person name="Aksoy S."/>
            <person name="Warren W."/>
            <person name="Wilson R.K."/>
        </authorList>
    </citation>
    <scope>NUCLEOTIDE SEQUENCE [LARGE SCALE GENOMIC DNA]</scope>
    <source>
        <strain evidence="2">IAEA</strain>
    </source>
</reference>
<dbReference type="AlphaFoldDB" id="A0A1A9ZS81"/>
<evidence type="ECO:0000313" key="2">
    <source>
        <dbReference type="Proteomes" id="UP000092445"/>
    </source>
</evidence>
<accession>A0A1A9ZS81</accession>
<reference evidence="1" key="2">
    <citation type="submission" date="2020-05" db="UniProtKB">
        <authorList>
            <consortium name="EnsemblMetazoa"/>
        </authorList>
    </citation>
    <scope>IDENTIFICATION</scope>
    <source>
        <strain evidence="1">IAEA</strain>
    </source>
</reference>
<keyword evidence="2" id="KW-1185">Reference proteome</keyword>
<protein>
    <submittedName>
        <fullName evidence="1">Uncharacterized protein</fullName>
    </submittedName>
</protein>
<dbReference type="VEuPathDB" id="VectorBase:GPAI023365"/>
<organism evidence="1 2">
    <name type="scientific">Glossina pallidipes</name>
    <name type="common">Tsetse fly</name>
    <dbReference type="NCBI Taxonomy" id="7398"/>
    <lineage>
        <taxon>Eukaryota</taxon>
        <taxon>Metazoa</taxon>
        <taxon>Ecdysozoa</taxon>
        <taxon>Arthropoda</taxon>
        <taxon>Hexapoda</taxon>
        <taxon>Insecta</taxon>
        <taxon>Pterygota</taxon>
        <taxon>Neoptera</taxon>
        <taxon>Endopterygota</taxon>
        <taxon>Diptera</taxon>
        <taxon>Brachycera</taxon>
        <taxon>Muscomorpha</taxon>
        <taxon>Hippoboscoidea</taxon>
        <taxon>Glossinidae</taxon>
        <taxon>Glossina</taxon>
    </lineage>
</organism>
<sequence length="111" mass="12949">MVFSIFELNWFIRINAVLNFKSVAAKRWMKVKITYIKLLYTRGSCFCICSLYFLCQSRFCLVTVSPRFAASFPLYTITPQPITVRSIIILAKRIRTLLRQRSITSGLENKI</sequence>
<proteinExistence type="predicted"/>
<evidence type="ECO:0000313" key="1">
    <source>
        <dbReference type="EnsemblMetazoa" id="GPAI023365-PA"/>
    </source>
</evidence>
<dbReference type="EnsemblMetazoa" id="GPAI023365-RA">
    <property type="protein sequence ID" value="GPAI023365-PA"/>
    <property type="gene ID" value="GPAI023365"/>
</dbReference>
<dbReference type="Proteomes" id="UP000092445">
    <property type="component" value="Unassembled WGS sequence"/>
</dbReference>